<feature type="compositionally biased region" description="Polar residues" evidence="2">
    <location>
        <begin position="1100"/>
        <end position="1122"/>
    </location>
</feature>
<evidence type="ECO:0000313" key="4">
    <source>
        <dbReference type="Proteomes" id="UP001162480"/>
    </source>
</evidence>
<sequence>MRFLERIAGEVKVNFAEKEVKCSLLLDENGIVQDGGNDGPEHSSIFWQNDRGFRDHPEISDFKTEMHQNLLEECGLPETRYCISDLELSDEEKSFPDKFENISPDILLDDRNGFCLQLNCQSVELEPRDSESFQKYSLQHFKESLDVSKDKSNNSFDEDPLAALLVKHEEPYDIHENSDEECEDGDFLENKEFFVKNYYTYCQNPSEMVRIPSWGEKMSSSAMKGQSLPETGIEKENHPYKEFYRESDEDELFLITGHIDFSEKKPFQQESENLALRSLKVSESGQRSDKTISSKHSTKIFPEIFNISNSGNENNFNHGLSSMNPVEDLQIPSSYDTEQIKETGEFNRETNPDFTFWNYSSTLNSSVSENRLNELKDQSQKYFDVCTPNLHDVHYINSTDGQSDIERKNMFVFSAVPQDKNEINSTGRLHANTFLIKDSTNLKTVQNDYMDQELSESKSGTTADEICQELPDKTTIPLIQHESAVAVSNNCCKRKNSCGKMDKVENKIKFPESKEVTLEEREEGKDERIKKEEEVDSRTWPTSGEILKNSRIKSKSVTDVSCHLTPVKSKHKSLVELNKLQTDQGSSENLSTFSSVMELNDKLVQESEKRRKATELVEELQNQYSDLLTRYADAANTIDEMRLGASSVPLLSSRNGSQTFTNNMNFCRPLVTSTPLHSALLANQDSRNEGCMKSGFHGNSESKKFQQGGNHDLESPKYVSKAESIKITLLKEASNLEKMINSLETLLEQNQLTHKERKKFFEKVCTEQNKQRRQYLRIKEEFVIKGAANGNAFDEDKELEGCLFDLQMRFDELEEKYQNVQDNLKEPFQSGDCCSPVNSLDGTKESENVPEDGILNDSYEARKEKFLVQYNVLMDKYWQLKLSGTLDDGDQEMKEITEKLRQIKKELCQNEEHQHQQQQHQRECNIHKAGMDSDILAEMVIAKQKITVEGETQENLVLKNESNRNFRVSRCLPEVPENKTGTRNKKCDEVSSTTSVPDSGISDVWNLSLPSKHSRQSMSGILPLTKFTDTNKEHPISNPEVVSKQTDAMSLNRTGQATPMDTTSRARSDQTVPMAVEPAARTDHSTTSTDKGTLVRNDPCTMSTNQELMSRVNQQQHVQSSLVLPKRSQHHLTSDAGVQSQHSFVTKQKAKEKQTNEEENEEEEGSKLWQPKMAKSTTASKMVSTSELLSESSSSIESTEDGATQTSDPHSSGRRSRITSQPSAKFRRNSDVVFCKKTRNASKKFSIESAQDGTKSVVGSPKRSTSMSRSMSQDTEKKDPIPTFIKTSPNRKKLQALQQEIEFLKETFNRRISQRKPKFEKAEINDSSAENWQPLITQHHFSSTTSADNPQNPYIPTQINKFAKYPPRRPVTNSNASSNHQTTTFFTDAPTSNLAKYDIERNSQMSASPDHCGTTGVYQIKPQQPKSMMRTMMTPAPNLVNTPYYTPNGIYRGIYKEHQPSPRVQAISCNKSSQFQQRIDHYNDGTQPLTNHRSSSRVPAPMMDSFKENIQYGPAPWNQQVKTKYSAAQRSGGEMSNFITKPYSGSTVEDQYGYGTAPLMQSNRNNAFYASQDEPDNMGTMYSLDECCCKVTKCIHHGHVCSAAPIYRKADTNSQILWGGATDPRNCELKSSSSDIPELGQGLNLQLLHYQMALML</sequence>
<feature type="compositionally biased region" description="Low complexity" evidence="2">
    <location>
        <begin position="1184"/>
        <end position="1197"/>
    </location>
</feature>
<dbReference type="PANTHER" id="PTHR21510">
    <property type="entry name" value="AKNA DOMAIN-CONTAINING PROTEIN"/>
    <property type="match status" value="1"/>
</dbReference>
<dbReference type="InterPro" id="IPR052655">
    <property type="entry name" value="AKNA_Centrosome-Trans_reg"/>
</dbReference>
<feature type="compositionally biased region" description="Polar residues" evidence="2">
    <location>
        <begin position="1201"/>
        <end position="1210"/>
    </location>
</feature>
<evidence type="ECO:0000256" key="1">
    <source>
        <dbReference type="SAM" id="Coils"/>
    </source>
</evidence>
<feature type="compositionally biased region" description="Polar residues" evidence="2">
    <location>
        <begin position="1053"/>
        <end position="1071"/>
    </location>
</feature>
<feature type="region of interest" description="Disordered" evidence="2">
    <location>
        <begin position="1053"/>
        <end position="1231"/>
    </location>
</feature>
<reference evidence="3" key="1">
    <citation type="submission" date="2023-08" db="EMBL/GenBank/DDBJ databases">
        <authorList>
            <person name="Alioto T."/>
            <person name="Alioto T."/>
            <person name="Gomez Garrido J."/>
        </authorList>
    </citation>
    <scope>NUCLEOTIDE SEQUENCE</scope>
</reference>
<feature type="coiled-coil region" evidence="1">
    <location>
        <begin position="886"/>
        <end position="923"/>
    </location>
</feature>
<accession>A0AA36BRN2</accession>
<keyword evidence="1" id="KW-0175">Coiled coil</keyword>
<dbReference type="PANTHER" id="PTHR21510:SF13">
    <property type="entry name" value="AKNA DOMAIN-CONTAINING PROTEIN"/>
    <property type="match status" value="1"/>
</dbReference>
<keyword evidence="4" id="KW-1185">Reference proteome</keyword>
<feature type="compositionally biased region" description="Polar residues" evidence="2">
    <location>
        <begin position="1136"/>
        <end position="1145"/>
    </location>
</feature>
<evidence type="ECO:0000313" key="3">
    <source>
        <dbReference type="EMBL" id="CAI9739089.1"/>
    </source>
</evidence>
<gene>
    <name evidence="3" type="ORF">OCTVUL_1B006496</name>
</gene>
<proteinExistence type="predicted"/>
<name>A0AA36BRN2_OCTVU</name>
<dbReference type="Proteomes" id="UP001162480">
    <property type="component" value="Chromosome 22"/>
</dbReference>
<evidence type="ECO:0000256" key="2">
    <source>
        <dbReference type="SAM" id="MobiDB-lite"/>
    </source>
</evidence>
<protein>
    <submittedName>
        <fullName evidence="3">Uncharacterized protein</fullName>
    </submittedName>
</protein>
<feature type="region of interest" description="Disordered" evidence="2">
    <location>
        <begin position="692"/>
        <end position="716"/>
    </location>
</feature>
<organism evidence="3 4">
    <name type="scientific">Octopus vulgaris</name>
    <name type="common">Common octopus</name>
    <dbReference type="NCBI Taxonomy" id="6645"/>
    <lineage>
        <taxon>Eukaryota</taxon>
        <taxon>Metazoa</taxon>
        <taxon>Spiralia</taxon>
        <taxon>Lophotrochozoa</taxon>
        <taxon>Mollusca</taxon>
        <taxon>Cephalopoda</taxon>
        <taxon>Coleoidea</taxon>
        <taxon>Octopodiformes</taxon>
        <taxon>Octopoda</taxon>
        <taxon>Incirrata</taxon>
        <taxon>Octopodidae</taxon>
        <taxon>Octopus</taxon>
    </lineage>
</organism>
<feature type="region of interest" description="Disordered" evidence="2">
    <location>
        <begin position="1246"/>
        <end position="1286"/>
    </location>
</feature>
<feature type="region of interest" description="Disordered" evidence="2">
    <location>
        <begin position="977"/>
        <end position="997"/>
    </location>
</feature>
<feature type="coiled-coil region" evidence="1">
    <location>
        <begin position="596"/>
        <end position="637"/>
    </location>
</feature>
<dbReference type="EMBL" id="OX597835">
    <property type="protein sequence ID" value="CAI9739089.1"/>
    <property type="molecule type" value="Genomic_DNA"/>
</dbReference>
<feature type="compositionally biased region" description="Polar residues" evidence="2">
    <location>
        <begin position="1262"/>
        <end position="1273"/>
    </location>
</feature>